<dbReference type="InParanoid" id="A5DJ33"/>
<reference evidence="1 2" key="1">
    <citation type="journal article" date="2009" name="Nature">
        <title>Evolution of pathogenicity and sexual reproduction in eight Candida genomes.</title>
        <authorList>
            <person name="Butler G."/>
            <person name="Rasmussen M.D."/>
            <person name="Lin M.F."/>
            <person name="Santos M.A."/>
            <person name="Sakthikumar S."/>
            <person name="Munro C.A."/>
            <person name="Rheinbay E."/>
            <person name="Grabherr M."/>
            <person name="Forche A."/>
            <person name="Reedy J.L."/>
            <person name="Agrafioti I."/>
            <person name="Arnaud M.B."/>
            <person name="Bates S."/>
            <person name="Brown A.J."/>
            <person name="Brunke S."/>
            <person name="Costanzo M.C."/>
            <person name="Fitzpatrick D.A."/>
            <person name="de Groot P.W."/>
            <person name="Harris D."/>
            <person name="Hoyer L.L."/>
            <person name="Hube B."/>
            <person name="Klis F.M."/>
            <person name="Kodira C."/>
            <person name="Lennard N."/>
            <person name="Logue M.E."/>
            <person name="Martin R."/>
            <person name="Neiman A.M."/>
            <person name="Nikolaou E."/>
            <person name="Quail M.A."/>
            <person name="Quinn J."/>
            <person name="Santos M.C."/>
            <person name="Schmitzberger F.F."/>
            <person name="Sherlock G."/>
            <person name="Shah P."/>
            <person name="Silverstein K.A."/>
            <person name="Skrzypek M.S."/>
            <person name="Soll D."/>
            <person name="Staggs R."/>
            <person name="Stansfield I."/>
            <person name="Stumpf M.P."/>
            <person name="Sudbery P.E."/>
            <person name="Srikantha T."/>
            <person name="Zeng Q."/>
            <person name="Berman J."/>
            <person name="Berriman M."/>
            <person name="Heitman J."/>
            <person name="Gow N.A."/>
            <person name="Lorenz M.C."/>
            <person name="Birren B.W."/>
            <person name="Kellis M."/>
            <person name="Cuomo C.A."/>
        </authorList>
    </citation>
    <scope>NUCLEOTIDE SEQUENCE [LARGE SCALE GENOMIC DNA]</scope>
    <source>
        <strain evidence="2">ATCC 6260 / CBS 566 / DSM 6381 / JCM 1539 / NBRC 10279 / NRRL Y-324</strain>
    </source>
</reference>
<evidence type="ECO:0000313" key="1">
    <source>
        <dbReference type="EMBL" id="EDK39187.2"/>
    </source>
</evidence>
<dbReference type="Proteomes" id="UP000001997">
    <property type="component" value="Unassembled WGS sequence"/>
</dbReference>
<sequence length="163" mass="18721">MSMALVVRCQHIQLLGIVQHHSQMWNSGAHGNKLVERGLINRQTEVDIVDLTCLDQRHHHPCLSQSRHHHTIGGQFSTPKLQFRPLNRLVGFHVCPKRCVQLTGIFQHQLAIPTENFPINHKVRGGQLRDFGSFKVRHKRSLIGKSIEIGTKWHFGIFHRSLS</sequence>
<dbReference type="KEGG" id="pgu:PGUG_03284"/>
<organism evidence="1 2">
    <name type="scientific">Meyerozyma guilliermondii (strain ATCC 6260 / CBS 566 / DSM 6381 / JCM 1539 / NBRC 10279 / NRRL Y-324)</name>
    <name type="common">Yeast</name>
    <name type="synonym">Candida guilliermondii</name>
    <dbReference type="NCBI Taxonomy" id="294746"/>
    <lineage>
        <taxon>Eukaryota</taxon>
        <taxon>Fungi</taxon>
        <taxon>Dikarya</taxon>
        <taxon>Ascomycota</taxon>
        <taxon>Saccharomycotina</taxon>
        <taxon>Pichiomycetes</taxon>
        <taxon>Debaryomycetaceae</taxon>
        <taxon>Meyerozyma</taxon>
    </lineage>
</organism>
<name>A5DJ33_PICGU</name>
<dbReference type="EMBL" id="CH408158">
    <property type="protein sequence ID" value="EDK39187.2"/>
    <property type="molecule type" value="Genomic_DNA"/>
</dbReference>
<accession>A5DJ33</accession>
<gene>
    <name evidence="1" type="ORF">PGUG_03284</name>
</gene>
<dbReference type="GeneID" id="5126268"/>
<evidence type="ECO:0000313" key="2">
    <source>
        <dbReference type="Proteomes" id="UP000001997"/>
    </source>
</evidence>
<proteinExistence type="predicted"/>
<keyword evidence="2" id="KW-1185">Reference proteome</keyword>
<dbReference type="RefSeq" id="XP_001483904.2">
    <property type="nucleotide sequence ID" value="XM_001483854.1"/>
</dbReference>
<protein>
    <submittedName>
        <fullName evidence="1">Uncharacterized protein</fullName>
    </submittedName>
</protein>
<dbReference type="VEuPathDB" id="FungiDB:PGUG_03284"/>
<dbReference type="HOGENOM" id="CLU_1627695_0_0_1"/>
<dbReference type="AlphaFoldDB" id="A5DJ33"/>